<evidence type="ECO:0000256" key="1">
    <source>
        <dbReference type="HAMAP-Rule" id="MF_00507"/>
    </source>
</evidence>
<evidence type="ECO:0000313" key="3">
    <source>
        <dbReference type="Proteomes" id="UP000237466"/>
    </source>
</evidence>
<dbReference type="HAMAP" id="MF_00507">
    <property type="entry name" value="UPF0181"/>
    <property type="match status" value="1"/>
</dbReference>
<evidence type="ECO:0000313" key="2">
    <source>
        <dbReference type="EMBL" id="POB48205.1"/>
    </source>
</evidence>
<dbReference type="AlphaFoldDB" id="A0A2S3R3D7"/>
<sequence length="51" mass="5748">MFDDLPPISHQEQQRAVEEIQKLMAEGMSTAQAIKIIAEKIRAEHKAQSAE</sequence>
<dbReference type="InterPro" id="IPR005371">
    <property type="entry name" value="UPF0181"/>
</dbReference>
<gene>
    <name evidence="2" type="ORF">CRN52_10790</name>
</gene>
<dbReference type="Pfam" id="PF03701">
    <property type="entry name" value="UPF0181"/>
    <property type="match status" value="1"/>
</dbReference>
<proteinExistence type="inferred from homology"/>
<name>A0A2S3R3D7_VIBVL</name>
<dbReference type="RefSeq" id="WP_072611926.1">
    <property type="nucleotide sequence ID" value="NZ_CP051118.1"/>
</dbReference>
<accession>A0A2S3R3D7</accession>
<dbReference type="Proteomes" id="UP000237466">
    <property type="component" value="Unassembled WGS sequence"/>
</dbReference>
<protein>
    <recommendedName>
        <fullName evidence="1">UPF0181 protein CRN52_10790</fullName>
    </recommendedName>
</protein>
<comment type="caution">
    <text evidence="2">The sequence shown here is derived from an EMBL/GenBank/DDBJ whole genome shotgun (WGS) entry which is preliminary data.</text>
</comment>
<dbReference type="EMBL" id="PDGH01000081">
    <property type="protein sequence ID" value="POB48205.1"/>
    <property type="molecule type" value="Genomic_DNA"/>
</dbReference>
<comment type="similarity">
    <text evidence="1">Belongs to the UPF0181 family.</text>
</comment>
<organism evidence="2 3">
    <name type="scientific">Vibrio vulnificus</name>
    <dbReference type="NCBI Taxonomy" id="672"/>
    <lineage>
        <taxon>Bacteria</taxon>
        <taxon>Pseudomonadati</taxon>
        <taxon>Pseudomonadota</taxon>
        <taxon>Gammaproteobacteria</taxon>
        <taxon>Vibrionales</taxon>
        <taxon>Vibrionaceae</taxon>
        <taxon>Vibrio</taxon>
    </lineage>
</organism>
<dbReference type="NCBIfam" id="NF003476">
    <property type="entry name" value="PRK05114.1"/>
    <property type="match status" value="1"/>
</dbReference>
<reference evidence="2 3" key="1">
    <citation type="journal article" date="2018" name="Front. Microbiol.">
        <title>Phylogeny of Vibrio vulnificus from the Analysis of the Core-Genome: Implications for Intra-Species Taxonomy.</title>
        <authorList>
            <person name="Roig F.J."/>
            <person name="Gonzalez-Candelas F."/>
            <person name="Sanjuan E."/>
            <person name="Fouz B."/>
            <person name="Feil E.J."/>
            <person name="Llorens C."/>
            <person name="Baker-Austin C."/>
            <person name="Oliver J.D."/>
            <person name="Danin-Poleg Y."/>
            <person name="Gibas C.J."/>
            <person name="Kashi Y."/>
            <person name="Gulig P.A."/>
            <person name="Morrison S.S."/>
            <person name="Amaro C."/>
        </authorList>
    </citation>
    <scope>NUCLEOTIDE SEQUENCE [LARGE SCALE GENOMIC DNA]</scope>
    <source>
        <strain evidence="2 3">CECT4608</strain>
    </source>
</reference>